<dbReference type="AlphaFoldDB" id="A0A1E1K304"/>
<protein>
    <submittedName>
        <fullName evidence="5">Uncharacterized protein</fullName>
    </submittedName>
</protein>
<keyword evidence="6" id="KW-1185">Reference proteome</keyword>
<dbReference type="GO" id="GO:0016787">
    <property type="term" value="F:hydrolase activity"/>
    <property type="evidence" value="ECO:0007669"/>
    <property type="project" value="UniProtKB-KW"/>
</dbReference>
<dbReference type="InterPro" id="IPR050628">
    <property type="entry name" value="SNF2_RAD54_helicase_TF"/>
</dbReference>
<keyword evidence="3" id="KW-0067">ATP-binding</keyword>
<dbReference type="Proteomes" id="UP000178912">
    <property type="component" value="Unassembled WGS sequence"/>
</dbReference>
<dbReference type="PANTHER" id="PTHR45626">
    <property type="entry name" value="TRANSCRIPTION TERMINATION FACTOR 2-RELATED"/>
    <property type="match status" value="1"/>
</dbReference>
<evidence type="ECO:0000256" key="2">
    <source>
        <dbReference type="ARBA" id="ARBA00022801"/>
    </source>
</evidence>
<dbReference type="GO" id="GO:0005634">
    <property type="term" value="C:nucleus"/>
    <property type="evidence" value="ECO:0007669"/>
    <property type="project" value="TreeGrafter"/>
</dbReference>
<dbReference type="InterPro" id="IPR038718">
    <property type="entry name" value="SNF2-like_sf"/>
</dbReference>
<dbReference type="EMBL" id="FJUX01000012">
    <property type="protein sequence ID" value="CZS92433.1"/>
    <property type="molecule type" value="Genomic_DNA"/>
</dbReference>
<evidence type="ECO:0000256" key="3">
    <source>
        <dbReference type="ARBA" id="ARBA00022840"/>
    </source>
</evidence>
<keyword evidence="1" id="KW-0547">Nucleotide-binding</keyword>
<organism evidence="5 6">
    <name type="scientific">Rhynchosporium agropyri</name>
    <dbReference type="NCBI Taxonomy" id="914238"/>
    <lineage>
        <taxon>Eukaryota</taxon>
        <taxon>Fungi</taxon>
        <taxon>Dikarya</taxon>
        <taxon>Ascomycota</taxon>
        <taxon>Pezizomycotina</taxon>
        <taxon>Leotiomycetes</taxon>
        <taxon>Helotiales</taxon>
        <taxon>Ploettnerulaceae</taxon>
        <taxon>Rhynchosporium</taxon>
    </lineage>
</organism>
<feature type="region of interest" description="Disordered" evidence="4">
    <location>
        <begin position="207"/>
        <end position="312"/>
    </location>
</feature>
<dbReference type="Gene3D" id="3.40.50.10810">
    <property type="entry name" value="Tandem AAA-ATPase domain"/>
    <property type="match status" value="1"/>
</dbReference>
<dbReference type="GO" id="GO:0006281">
    <property type="term" value="P:DNA repair"/>
    <property type="evidence" value="ECO:0007669"/>
    <property type="project" value="TreeGrafter"/>
</dbReference>
<proteinExistence type="predicted"/>
<dbReference type="GO" id="GO:0005524">
    <property type="term" value="F:ATP binding"/>
    <property type="evidence" value="ECO:0007669"/>
    <property type="project" value="UniProtKB-KW"/>
</dbReference>
<gene>
    <name evidence="5" type="ORF">RAG0_02933</name>
</gene>
<feature type="compositionally biased region" description="Basic and acidic residues" evidence="4">
    <location>
        <begin position="222"/>
        <end position="235"/>
    </location>
</feature>
<reference evidence="6" key="1">
    <citation type="submission" date="2016-03" db="EMBL/GenBank/DDBJ databases">
        <authorList>
            <person name="Guldener U."/>
        </authorList>
    </citation>
    <scope>NUCLEOTIDE SEQUENCE [LARGE SCALE GENOMIC DNA]</scope>
    <source>
        <strain evidence="6">04CH-RAC-A.6.1</strain>
    </source>
</reference>
<feature type="compositionally biased region" description="Basic and acidic residues" evidence="4">
    <location>
        <begin position="261"/>
        <end position="274"/>
    </location>
</feature>
<dbReference type="PANTHER" id="PTHR45626:SF22">
    <property type="entry name" value="DNA REPAIR PROTEIN RAD5"/>
    <property type="match status" value="1"/>
</dbReference>
<evidence type="ECO:0000256" key="1">
    <source>
        <dbReference type="ARBA" id="ARBA00022741"/>
    </source>
</evidence>
<dbReference type="Gene3D" id="3.40.50.300">
    <property type="entry name" value="P-loop containing nucleotide triphosphate hydrolases"/>
    <property type="match status" value="1"/>
</dbReference>
<accession>A0A1E1K304</accession>
<evidence type="ECO:0000256" key="4">
    <source>
        <dbReference type="SAM" id="MobiDB-lite"/>
    </source>
</evidence>
<name>A0A1E1K304_9HELO</name>
<sequence length="1145" mass="127301">MVDSQPSQILQASQSSALGQMSDITTNSIAPPQHGTSQSLSQLALSAPRRQHIVISLIIKDNQDRQITTTIVKIVQILSSEAQGKLNTSLVGACSFQSLLLDKFWNCSIRALRREGKLKLLLDSLDQTRDQLHPSSTAEFQIANDEDFSYEIVEQATAIEDGQQRDIMLTIIYLGAQASVLLPTSMDTPGVAAAEPNLLNAQKLSLLESTPTPGPSSTGLDNDERSDQALEKDANSADNDYEDEEDKSPGRGSLSEEDSDSAEHSENKEDKGGNEQDDEESVHQRKRKRPLRAKAISISSSSDSGRAPLRKRRLVKADEMIGRTPRPNQVYRVVVPKVIKQSHAHATGTFDMDISTVLATQYSLTHYTKKSESFINDGTIGLASLPCARQGPKDINYKVACTFIGITDDHDGDFVHQLAGFKEGVRIAQHQLHGAVWLMYHNRKLGFGILADEQGSGKTVTILVWYIFERELGVLHSEIAKSRKLKDGRHCIEGDTNSTYCPSQGDRTGWIMCPCYLGSPTSSMLAMPGVRYVCGSPGQVAVWKNEFIKFIDTTDPNLALQLIDNVSDQSSPYRYSNVLDQLKTRRWERNHEAGAGDEDWEAGEAAQENQDRFLLVGNRQNHKAFQEKFRWHCKKRGARVPGASKAKSVHKTNTAWGEREFTGIMFGMLLVDEFHAEAVDGRITAMELFGGRYGLSIPWDCFRVAISATPFQGTIAKMQRFFAICEQKDYRNKQGIADFWATSRATSELSQLSAGNIKRTIIAIKQLMETEDMQADTANKRADIANIIATIIETVFLRRTIRTNWRGLGRPIVLLPPHTHIEVELEYEPEPEYAVAMKRAYEASEKAVQTAYKLRVAAWESLADKKLVPMPKSVSAKVVFNQHHKSLICSTLPALAKYLEAGLVDLTWAQIISQQWDRKNLQSSPYVQHLAEIVNTSAKFQFIRSHFVDKIQQGSDDWNDKNSHGCSRHKKLFIASDSPVIAYILGLAWELWFSETSQNATHGKYAVIASNIPLKDREELIANFQEAIAGENAYQPNSEPTYTLISTYGLMGESYTLTRASTVILVTPAYHEDIEKQVIARVTRMGAKAVTESITLSVGSAVEIRIKKVKAAGVSMIEQAMNTMAVRERQAGGGSQGEPIELDEE</sequence>
<evidence type="ECO:0000313" key="5">
    <source>
        <dbReference type="EMBL" id="CZS92433.1"/>
    </source>
</evidence>
<keyword evidence="2" id="KW-0378">Hydrolase</keyword>
<dbReference type="InterPro" id="IPR027417">
    <property type="entry name" value="P-loop_NTPase"/>
</dbReference>
<feature type="compositionally biased region" description="Polar residues" evidence="4">
    <location>
        <begin position="207"/>
        <end position="220"/>
    </location>
</feature>
<dbReference type="GO" id="GO:0008094">
    <property type="term" value="F:ATP-dependent activity, acting on DNA"/>
    <property type="evidence" value="ECO:0007669"/>
    <property type="project" value="TreeGrafter"/>
</dbReference>
<dbReference type="SUPFAM" id="SSF52540">
    <property type="entry name" value="P-loop containing nucleoside triphosphate hydrolases"/>
    <property type="match status" value="2"/>
</dbReference>
<evidence type="ECO:0000313" key="6">
    <source>
        <dbReference type="Proteomes" id="UP000178912"/>
    </source>
</evidence>
<dbReference type="OrthoDB" id="4161342at2759"/>